<evidence type="ECO:0000313" key="6">
    <source>
        <dbReference type="EMBL" id="SIN71721.1"/>
    </source>
</evidence>
<dbReference type="SUPFAM" id="SSF50939">
    <property type="entry name" value="Sialidases"/>
    <property type="match status" value="1"/>
</dbReference>
<dbReference type="InterPro" id="IPR036278">
    <property type="entry name" value="Sialidase_sf"/>
</dbReference>
<sequence length="364" mass="40245">MVMKVIKIILLLICPFLAKGQKTTLWTANENGIFAHFVYGLTVTDKGTILAFAEARITESADDGAHHIVLKRSTDKGNNFSPSVILVKSVDGQSWTNPTIVQDSKTSELFLFYALNHHNTSTQVFYISSKDDGLSWSAATEITAIFEHNKQAWTFHLPGPGHGIQWKNKRLIVPVWHRRSISFAAAERAYGVNCIYSDDHGKTWKVGEDAPVGQFNESQIVTKANGDILLIGRTHAGKDGSFQAKVISKDKGITWSSPLEYDKGLTGSVCDIGLVRYATKPNIILVSQPADLKKRRDLTIRLSRDDGNTWAVNKLLQEGSATYSDLAVLPDKSILCMYGHGGNKHMPDTVSLARFSLAWLSDKK</sequence>
<dbReference type="STRING" id="536979.SAMN04488055_0892"/>
<dbReference type="InterPro" id="IPR026856">
    <property type="entry name" value="Sialidase_fam"/>
</dbReference>
<dbReference type="AlphaFoldDB" id="A0A1N6DLL1"/>
<evidence type="ECO:0000313" key="7">
    <source>
        <dbReference type="Proteomes" id="UP000185003"/>
    </source>
</evidence>
<dbReference type="PANTHER" id="PTHR10628">
    <property type="entry name" value="SIALIDASE"/>
    <property type="match status" value="1"/>
</dbReference>
<evidence type="ECO:0000256" key="1">
    <source>
        <dbReference type="ARBA" id="ARBA00000427"/>
    </source>
</evidence>
<gene>
    <name evidence="6" type="ORF">SAMN04488055_0892</name>
</gene>
<dbReference type="CDD" id="cd15482">
    <property type="entry name" value="Sialidase_non-viral"/>
    <property type="match status" value="1"/>
</dbReference>
<keyword evidence="4" id="KW-0732">Signal</keyword>
<dbReference type="PANTHER" id="PTHR10628:SF30">
    <property type="entry name" value="EXO-ALPHA-SIALIDASE"/>
    <property type="match status" value="1"/>
</dbReference>
<feature type="signal peptide" evidence="4">
    <location>
        <begin position="1"/>
        <end position="20"/>
    </location>
</feature>
<evidence type="ECO:0000256" key="3">
    <source>
        <dbReference type="ARBA" id="ARBA00012733"/>
    </source>
</evidence>
<name>A0A1N6DLL1_9BACT</name>
<comment type="catalytic activity">
    <reaction evidence="1">
        <text>Hydrolysis of alpha-(2-&gt;3)-, alpha-(2-&gt;6)-, alpha-(2-&gt;8)- glycosidic linkages of terminal sialic acid residues in oligosaccharides, glycoproteins, glycolipids, colominic acid and synthetic substrates.</text>
        <dbReference type="EC" id="3.2.1.18"/>
    </reaction>
</comment>
<dbReference type="GO" id="GO:0005737">
    <property type="term" value="C:cytoplasm"/>
    <property type="evidence" value="ECO:0007669"/>
    <property type="project" value="TreeGrafter"/>
</dbReference>
<dbReference type="GO" id="GO:0009313">
    <property type="term" value="P:oligosaccharide catabolic process"/>
    <property type="evidence" value="ECO:0007669"/>
    <property type="project" value="TreeGrafter"/>
</dbReference>
<dbReference type="Proteomes" id="UP000185003">
    <property type="component" value="Unassembled WGS sequence"/>
</dbReference>
<evidence type="ECO:0000256" key="2">
    <source>
        <dbReference type="ARBA" id="ARBA00009348"/>
    </source>
</evidence>
<comment type="similarity">
    <text evidence="2">Belongs to the glycosyl hydrolase 33 family.</text>
</comment>
<evidence type="ECO:0000259" key="5">
    <source>
        <dbReference type="Pfam" id="PF13088"/>
    </source>
</evidence>
<dbReference type="InterPro" id="IPR011040">
    <property type="entry name" value="Sialidase"/>
</dbReference>
<feature type="chain" id="PRO_5012364986" description="exo-alpha-sialidase" evidence="4">
    <location>
        <begin position="21"/>
        <end position="364"/>
    </location>
</feature>
<dbReference type="GO" id="GO:0004308">
    <property type="term" value="F:exo-alpha-sialidase activity"/>
    <property type="evidence" value="ECO:0007669"/>
    <property type="project" value="UniProtKB-EC"/>
</dbReference>
<dbReference type="Gene3D" id="2.120.10.10">
    <property type="match status" value="1"/>
</dbReference>
<dbReference type="EMBL" id="FSRA01000001">
    <property type="protein sequence ID" value="SIN71721.1"/>
    <property type="molecule type" value="Genomic_DNA"/>
</dbReference>
<accession>A0A1N6DLL1</accession>
<proteinExistence type="inferred from homology"/>
<keyword evidence="7" id="KW-1185">Reference proteome</keyword>
<protein>
    <recommendedName>
        <fullName evidence="3">exo-alpha-sialidase</fullName>
        <ecNumber evidence="3">3.2.1.18</ecNumber>
    </recommendedName>
</protein>
<evidence type="ECO:0000256" key="4">
    <source>
        <dbReference type="SAM" id="SignalP"/>
    </source>
</evidence>
<dbReference type="Pfam" id="PF13088">
    <property type="entry name" value="BNR_2"/>
    <property type="match status" value="1"/>
</dbReference>
<dbReference type="GO" id="GO:0006689">
    <property type="term" value="P:ganglioside catabolic process"/>
    <property type="evidence" value="ECO:0007669"/>
    <property type="project" value="TreeGrafter"/>
</dbReference>
<organism evidence="6 7">
    <name type="scientific">Chitinophaga niabensis</name>
    <dbReference type="NCBI Taxonomy" id="536979"/>
    <lineage>
        <taxon>Bacteria</taxon>
        <taxon>Pseudomonadati</taxon>
        <taxon>Bacteroidota</taxon>
        <taxon>Chitinophagia</taxon>
        <taxon>Chitinophagales</taxon>
        <taxon>Chitinophagaceae</taxon>
        <taxon>Chitinophaga</taxon>
    </lineage>
</organism>
<reference evidence="6 7" key="1">
    <citation type="submission" date="2016-11" db="EMBL/GenBank/DDBJ databases">
        <authorList>
            <person name="Jaros S."/>
            <person name="Januszkiewicz K."/>
            <person name="Wedrychowicz H."/>
        </authorList>
    </citation>
    <scope>NUCLEOTIDE SEQUENCE [LARGE SCALE GENOMIC DNA]</scope>
    <source>
        <strain evidence="6 7">DSM 24787</strain>
    </source>
</reference>
<feature type="domain" description="Sialidase" evidence="5">
    <location>
        <begin position="47"/>
        <end position="331"/>
    </location>
</feature>
<dbReference type="EC" id="3.2.1.18" evidence="3"/>
<dbReference type="GO" id="GO:0016020">
    <property type="term" value="C:membrane"/>
    <property type="evidence" value="ECO:0007669"/>
    <property type="project" value="TreeGrafter"/>
</dbReference>